<dbReference type="InterPro" id="IPR011141">
    <property type="entry name" value="Polyketide_synthase_type-III"/>
</dbReference>
<evidence type="ECO:0000313" key="8">
    <source>
        <dbReference type="Proteomes" id="UP000057181"/>
    </source>
</evidence>
<evidence type="ECO:0000313" key="9">
    <source>
        <dbReference type="Proteomes" id="UP000321155"/>
    </source>
</evidence>
<comment type="similarity">
    <text evidence="1">Belongs to the thiolase-like superfamily. Chalcone/stilbene synthases family.</text>
</comment>
<evidence type="ECO:0000256" key="2">
    <source>
        <dbReference type="ARBA" id="ARBA00022679"/>
    </source>
</evidence>
<dbReference type="KEGG" id="kfv:AS188_05085"/>
<dbReference type="Pfam" id="PF00195">
    <property type="entry name" value="Chal_sti_synt_N"/>
    <property type="match status" value="1"/>
</dbReference>
<feature type="domain" description="Chalcone/stilbene synthase C-terminal" evidence="5">
    <location>
        <begin position="235"/>
        <end position="368"/>
    </location>
</feature>
<dbReference type="InterPro" id="IPR012328">
    <property type="entry name" value="Chalcone/stilbene_synt_C"/>
</dbReference>
<name>A0A0U3HVA7_9MICC</name>
<evidence type="ECO:0000313" key="7">
    <source>
        <dbReference type="EMBL" id="GEO91274.1"/>
    </source>
</evidence>
<dbReference type="AlphaFoldDB" id="A0A0U3HVA7"/>
<reference evidence="6 8" key="1">
    <citation type="submission" date="2015-11" db="EMBL/GenBank/DDBJ databases">
        <title>Complete Genome Sequence of Kocuria flava strain HO-9041.</title>
        <authorList>
            <person name="Zhou M."/>
            <person name="Dai J."/>
        </authorList>
    </citation>
    <scope>NUCLEOTIDE SEQUENCE [LARGE SCALE GENOMIC DNA]</scope>
    <source>
        <strain evidence="6 8">HO-9041</strain>
    </source>
</reference>
<dbReference type="GO" id="GO:0016747">
    <property type="term" value="F:acyltransferase activity, transferring groups other than amino-acyl groups"/>
    <property type="evidence" value="ECO:0007669"/>
    <property type="project" value="InterPro"/>
</dbReference>
<sequence length="389" mass="40090">MTPALLSLGSALPPHVLGQAEARDLYLAQPGTDRLAQRLVRTVFGAAGVERRHTVLPELVDAGARDGSVYLAPDGRMLAPLTGARNRTYVEHAPGLFAAAARDALARCPGLDPAQVTDVVTVSCTGFFAPGPDYRLVRDLDLDPAVRRSHIGFMGCHGALVGLRQARAIAAADPDAVVLVVAAELCSLHLRPARDADAVRGAALFADGAGAALVSCRRPGGAEPLLALDRFSTLVLPDGEQEMAWTIGDEGFEMVLGAAVPRVIEGSVHAALEALLTGPEGAVDPGSITDWAVHPGGPGILDKLERTLGLPPRALDASRAVLAERGNMSSVTVLHVLDRVLGGLPAGAERTVCALAFGPGLTVESALFTVPARDAAAPQARPGAVAAPL</sequence>
<dbReference type="PANTHER" id="PTHR11877">
    <property type="entry name" value="HYDROXYMETHYLGLUTARYL-COA SYNTHASE"/>
    <property type="match status" value="1"/>
</dbReference>
<feature type="active site" description="Acyl-thioester intermediate" evidence="3">
    <location>
        <position position="156"/>
    </location>
</feature>
<reference evidence="7 9" key="2">
    <citation type="submission" date="2019-07" db="EMBL/GenBank/DDBJ databases">
        <title>Whole genome shotgun sequence of Kocuria flava NBRC 107626.</title>
        <authorList>
            <person name="Hosoyama A."/>
            <person name="Uohara A."/>
            <person name="Ohji S."/>
            <person name="Ichikawa N."/>
        </authorList>
    </citation>
    <scope>NUCLEOTIDE SEQUENCE [LARGE SCALE GENOMIC DNA]</scope>
    <source>
        <strain evidence="7 9">NBRC 107626</strain>
    </source>
</reference>
<dbReference type="SUPFAM" id="SSF53901">
    <property type="entry name" value="Thiolase-like"/>
    <property type="match status" value="2"/>
</dbReference>
<dbReference type="InterPro" id="IPR016039">
    <property type="entry name" value="Thiolase-like"/>
</dbReference>
<dbReference type="RefSeq" id="WP_058857944.1">
    <property type="nucleotide sequence ID" value="NZ_BJZR01000009.1"/>
</dbReference>
<dbReference type="Proteomes" id="UP000321155">
    <property type="component" value="Unassembled WGS sequence"/>
</dbReference>
<dbReference type="Gene3D" id="3.40.47.10">
    <property type="match status" value="2"/>
</dbReference>
<dbReference type="Pfam" id="PF02797">
    <property type="entry name" value="Chal_sti_synt_C"/>
    <property type="match status" value="1"/>
</dbReference>
<accession>A0A0U3HVA7</accession>
<evidence type="ECO:0000256" key="3">
    <source>
        <dbReference type="PIRSR" id="PIRSR000451-1"/>
    </source>
</evidence>
<evidence type="ECO:0000256" key="1">
    <source>
        <dbReference type="ARBA" id="ARBA00005531"/>
    </source>
</evidence>
<dbReference type="CDD" id="cd00831">
    <property type="entry name" value="CHS_like"/>
    <property type="match status" value="1"/>
</dbReference>
<dbReference type="OrthoDB" id="9786288at2"/>
<organism evidence="6 8">
    <name type="scientific">Kocuria flava</name>
    <dbReference type="NCBI Taxonomy" id="446860"/>
    <lineage>
        <taxon>Bacteria</taxon>
        <taxon>Bacillati</taxon>
        <taxon>Actinomycetota</taxon>
        <taxon>Actinomycetes</taxon>
        <taxon>Micrococcales</taxon>
        <taxon>Micrococcaceae</taxon>
        <taxon>Kocuria</taxon>
    </lineage>
</organism>
<evidence type="ECO:0000313" key="6">
    <source>
        <dbReference type="EMBL" id="ALU39232.1"/>
    </source>
</evidence>
<feature type="domain" description="Chalcone/stilbene synthase N-terminal" evidence="4">
    <location>
        <begin position="4"/>
        <end position="215"/>
    </location>
</feature>
<dbReference type="EMBL" id="CP013254">
    <property type="protein sequence ID" value="ALU39232.1"/>
    <property type="molecule type" value="Genomic_DNA"/>
</dbReference>
<gene>
    <name evidence="6" type="ORF">AS188_05085</name>
    <name evidence="7" type="ORF">KFL01_05800</name>
</gene>
<keyword evidence="2" id="KW-0808">Transferase</keyword>
<proteinExistence type="inferred from homology"/>
<dbReference type="GO" id="GO:0030639">
    <property type="term" value="P:polyketide biosynthetic process"/>
    <property type="evidence" value="ECO:0007669"/>
    <property type="project" value="TreeGrafter"/>
</dbReference>
<dbReference type="PANTHER" id="PTHR11877:SF46">
    <property type="entry name" value="TYPE III POLYKETIDE SYNTHASE A"/>
    <property type="match status" value="1"/>
</dbReference>
<dbReference type="EMBL" id="BJZR01000009">
    <property type="protein sequence ID" value="GEO91274.1"/>
    <property type="molecule type" value="Genomic_DNA"/>
</dbReference>
<dbReference type="InterPro" id="IPR001099">
    <property type="entry name" value="Chalcone/stilbene_synt_N"/>
</dbReference>
<keyword evidence="9" id="KW-1185">Reference proteome</keyword>
<dbReference type="Proteomes" id="UP000057181">
    <property type="component" value="Chromosome"/>
</dbReference>
<evidence type="ECO:0000259" key="5">
    <source>
        <dbReference type="Pfam" id="PF02797"/>
    </source>
</evidence>
<protein>
    <submittedName>
        <fullName evidence="6">Naringenin-chalcone synthase</fullName>
    </submittedName>
</protein>
<dbReference type="STRING" id="446860.AS188_05085"/>
<dbReference type="PIRSF" id="PIRSF000451">
    <property type="entry name" value="PKS_III"/>
    <property type="match status" value="1"/>
</dbReference>
<evidence type="ECO:0000259" key="4">
    <source>
        <dbReference type="Pfam" id="PF00195"/>
    </source>
</evidence>